<dbReference type="InterPro" id="IPR001126">
    <property type="entry name" value="UmuC"/>
</dbReference>
<evidence type="ECO:0000256" key="6">
    <source>
        <dbReference type="ARBA" id="ARBA00049244"/>
    </source>
</evidence>
<keyword evidence="7" id="KW-0238">DNA-binding</keyword>
<dbReference type="PANTHER" id="PTHR11076">
    <property type="entry name" value="DNA REPAIR POLYMERASE UMUC / TRANSFERASE FAMILY MEMBER"/>
    <property type="match status" value="1"/>
</dbReference>
<comment type="caution">
    <text evidence="9">The sequence shown here is derived from an EMBL/GenBank/DDBJ whole genome shotgun (WGS) entry which is preliminary data.</text>
</comment>
<comment type="subcellular location">
    <subcellularLocation>
        <location evidence="7">Cytoplasm</location>
    </subcellularLocation>
</comment>
<dbReference type="Gene3D" id="3.30.70.270">
    <property type="match status" value="1"/>
</dbReference>
<comment type="function">
    <text evidence="5 7">Poorly processive, error-prone DNA polymerase involved in untargeted mutagenesis. Copies undamaged DNA at stalled replication forks, which arise in vivo from mismatched or misaligned primer ends. These misaligned primers can be extended by PolIV. Exhibits no 3'-5' exonuclease (proofreading) activity. May be involved in translesional synthesis, in conjunction with the beta clamp from PolIII.</text>
</comment>
<reference evidence="9 10" key="1">
    <citation type="submission" date="2021-09" db="EMBL/GenBank/DDBJ databases">
        <title>The complete genome sequence of a new microorganism.</title>
        <authorList>
            <person name="Zi Z."/>
        </authorList>
    </citation>
    <scope>NUCLEOTIDE SEQUENCE [LARGE SCALE GENOMIC DNA]</scope>
    <source>
        <strain evidence="9 10">WGZ8</strain>
    </source>
</reference>
<dbReference type="PANTHER" id="PTHR11076:SF33">
    <property type="entry name" value="DNA POLYMERASE KAPPA"/>
    <property type="match status" value="1"/>
</dbReference>
<feature type="binding site" evidence="7">
    <location>
        <position position="138"/>
    </location>
    <ligand>
        <name>Mg(2+)</name>
        <dbReference type="ChEBI" id="CHEBI:18420"/>
    </ligand>
</feature>
<evidence type="ECO:0000313" key="9">
    <source>
        <dbReference type="EMBL" id="MBZ6076847.1"/>
    </source>
</evidence>
<dbReference type="RefSeq" id="WP_224313169.1">
    <property type="nucleotide sequence ID" value="NZ_JAIRBM010000007.1"/>
</dbReference>
<feature type="binding site" evidence="7">
    <location>
        <position position="45"/>
    </location>
    <ligand>
        <name>Mg(2+)</name>
        <dbReference type="ChEBI" id="CHEBI:18420"/>
    </ligand>
</feature>
<evidence type="ECO:0000256" key="4">
    <source>
        <dbReference type="ARBA" id="ARBA00022932"/>
    </source>
</evidence>
<dbReference type="SUPFAM" id="SSF100879">
    <property type="entry name" value="Lesion bypass DNA polymerase (Y-family), little finger domain"/>
    <property type="match status" value="1"/>
</dbReference>
<dbReference type="PROSITE" id="PS50173">
    <property type="entry name" value="UMUC"/>
    <property type="match status" value="1"/>
</dbReference>
<dbReference type="EC" id="2.7.7.7" evidence="7"/>
<feature type="site" description="Substrate discrimination" evidence="7">
    <location>
        <position position="50"/>
    </location>
</feature>
<keyword evidence="7" id="KW-0234">DNA repair</keyword>
<keyword evidence="7" id="KW-0460">Magnesium</keyword>
<organism evidence="9 10">
    <name type="scientific">Microvirga puerhi</name>
    <dbReference type="NCBI Taxonomy" id="2876078"/>
    <lineage>
        <taxon>Bacteria</taxon>
        <taxon>Pseudomonadati</taxon>
        <taxon>Pseudomonadota</taxon>
        <taxon>Alphaproteobacteria</taxon>
        <taxon>Hyphomicrobiales</taxon>
        <taxon>Methylobacteriaceae</taxon>
        <taxon>Microvirga</taxon>
    </lineage>
</organism>
<evidence type="ECO:0000259" key="8">
    <source>
        <dbReference type="PROSITE" id="PS50173"/>
    </source>
</evidence>
<evidence type="ECO:0000256" key="5">
    <source>
        <dbReference type="ARBA" id="ARBA00025589"/>
    </source>
</evidence>
<dbReference type="NCBIfam" id="NF002677">
    <property type="entry name" value="PRK02406.1"/>
    <property type="match status" value="1"/>
</dbReference>
<dbReference type="CDD" id="cd03586">
    <property type="entry name" value="PolY_Pol_IV_kappa"/>
    <property type="match status" value="1"/>
</dbReference>
<sequence>MPTQGLLCRDCLTLAAIAAERCAACGSPRLLRHPERDALAIAHVDCDAFFAAVEKRDDPSLADKPVIIGGGKRGVVSTACYVARTYGVRSAMPMFKALQACPHAVVIKPNIDKYRIAGRAVREMMFELTPLVEPVSIDEAFLDLSGTERLHHGSPAMTLAKFAKRVEDELGITVSVGLSYNKFLAKIASDFEKPRGFAIIGRQEAAAFLADKPVSIIPGIGASAQNRLAKAGITTMAHLRDVPLKVLFEALGRDAQRLSRMALGQDDRSVKVDRETKSISAETTFDTDLRSFEDLEPTLWRLSEKVSRRLKAAELAGRSITLKLKDTEFRLLTRTRSGLPPTQLAQRLFEPARQMLKTACDGTAYRLIGIGAADLCDATEADKGDLADQSVVKQAHMESAIDRIREKFGVDALQKGLALRKPQR</sequence>
<keyword evidence="10" id="KW-1185">Reference proteome</keyword>
<evidence type="ECO:0000313" key="10">
    <source>
        <dbReference type="Proteomes" id="UP000704176"/>
    </source>
</evidence>
<dbReference type="Gene3D" id="3.30.1490.100">
    <property type="entry name" value="DNA polymerase, Y-family, little finger domain"/>
    <property type="match status" value="1"/>
</dbReference>
<accession>A0ABS7VMS4</accession>
<keyword evidence="4 7" id="KW-0239">DNA-directed DNA polymerase</keyword>
<dbReference type="InterPro" id="IPR036775">
    <property type="entry name" value="DNA_pol_Y-fam_lit_finger_sf"/>
</dbReference>
<dbReference type="NCBIfam" id="NF002751">
    <property type="entry name" value="PRK02794.1"/>
    <property type="match status" value="1"/>
</dbReference>
<dbReference type="InterPro" id="IPR050116">
    <property type="entry name" value="DNA_polymerase-Y"/>
</dbReference>
<dbReference type="InterPro" id="IPR022880">
    <property type="entry name" value="DNApol_IV"/>
</dbReference>
<evidence type="ECO:0000256" key="7">
    <source>
        <dbReference type="HAMAP-Rule" id="MF_01113"/>
    </source>
</evidence>
<dbReference type="InterPro" id="IPR017961">
    <property type="entry name" value="DNA_pol_Y-fam_little_finger"/>
</dbReference>
<dbReference type="Gene3D" id="1.10.150.20">
    <property type="entry name" value="5' to 3' exonuclease, C-terminal subdomain"/>
    <property type="match status" value="1"/>
</dbReference>
<keyword evidence="7" id="KW-0235">DNA replication</keyword>
<feature type="domain" description="UmuC" evidence="8">
    <location>
        <begin position="41"/>
        <end position="221"/>
    </location>
</feature>
<comment type="similarity">
    <text evidence="1 7">Belongs to the DNA polymerase type-Y family.</text>
</comment>
<evidence type="ECO:0000256" key="2">
    <source>
        <dbReference type="ARBA" id="ARBA00011245"/>
    </source>
</evidence>
<dbReference type="Pfam" id="PF11799">
    <property type="entry name" value="IMS_C"/>
    <property type="match status" value="1"/>
</dbReference>
<dbReference type="EMBL" id="JAIRBM010000007">
    <property type="protein sequence ID" value="MBZ6076847.1"/>
    <property type="molecule type" value="Genomic_DNA"/>
</dbReference>
<comment type="subunit">
    <text evidence="2 7">Monomer.</text>
</comment>
<keyword evidence="7" id="KW-0479">Metal-binding</keyword>
<dbReference type="Proteomes" id="UP000704176">
    <property type="component" value="Unassembled WGS sequence"/>
</dbReference>
<dbReference type="Pfam" id="PF00817">
    <property type="entry name" value="IMS"/>
    <property type="match status" value="1"/>
</dbReference>
<feature type="active site" evidence="7">
    <location>
        <position position="139"/>
    </location>
</feature>
<comment type="cofactor">
    <cofactor evidence="7">
        <name>Mg(2+)</name>
        <dbReference type="ChEBI" id="CHEBI:18420"/>
    </cofactor>
    <text evidence="7">Binds 2 magnesium ions per subunit.</text>
</comment>
<keyword evidence="7 9" id="KW-0548">Nucleotidyltransferase</keyword>
<name>A0ABS7VMS4_9HYPH</name>
<keyword evidence="7 9" id="KW-0808">Transferase</keyword>
<dbReference type="SUPFAM" id="SSF56672">
    <property type="entry name" value="DNA/RNA polymerases"/>
    <property type="match status" value="1"/>
</dbReference>
<comment type="catalytic activity">
    <reaction evidence="6 7">
        <text>DNA(n) + a 2'-deoxyribonucleoside 5'-triphosphate = DNA(n+1) + diphosphate</text>
        <dbReference type="Rhea" id="RHEA:22508"/>
        <dbReference type="Rhea" id="RHEA-COMP:17339"/>
        <dbReference type="Rhea" id="RHEA-COMP:17340"/>
        <dbReference type="ChEBI" id="CHEBI:33019"/>
        <dbReference type="ChEBI" id="CHEBI:61560"/>
        <dbReference type="ChEBI" id="CHEBI:173112"/>
        <dbReference type="EC" id="2.7.7.7"/>
    </reaction>
</comment>
<keyword evidence="7" id="KW-0227">DNA damage</keyword>
<dbReference type="GO" id="GO:0003887">
    <property type="term" value="F:DNA-directed DNA polymerase activity"/>
    <property type="evidence" value="ECO:0007669"/>
    <property type="project" value="UniProtKB-EC"/>
</dbReference>
<proteinExistence type="inferred from homology"/>
<dbReference type="InterPro" id="IPR043128">
    <property type="entry name" value="Rev_trsase/Diguanyl_cyclase"/>
</dbReference>
<dbReference type="Gene3D" id="3.40.1170.60">
    <property type="match status" value="1"/>
</dbReference>
<protein>
    <recommendedName>
        <fullName evidence="7">DNA polymerase IV</fullName>
        <shortName evidence="7">Pol IV</shortName>
        <ecNumber evidence="7">2.7.7.7</ecNumber>
    </recommendedName>
</protein>
<keyword evidence="7" id="KW-0963">Cytoplasm</keyword>
<dbReference type="HAMAP" id="MF_01113">
    <property type="entry name" value="DNApol_IV"/>
    <property type="match status" value="1"/>
</dbReference>
<gene>
    <name evidence="7" type="primary">dinB</name>
    <name evidence="9" type="ORF">K9B37_11230</name>
</gene>
<keyword evidence="3 7" id="KW-0515">Mutator protein</keyword>
<evidence type="ECO:0000256" key="3">
    <source>
        <dbReference type="ARBA" id="ARBA00022457"/>
    </source>
</evidence>
<dbReference type="InterPro" id="IPR043502">
    <property type="entry name" value="DNA/RNA_pol_sf"/>
</dbReference>
<evidence type="ECO:0000256" key="1">
    <source>
        <dbReference type="ARBA" id="ARBA00010945"/>
    </source>
</evidence>